<keyword evidence="2" id="KW-1185">Reference proteome</keyword>
<dbReference type="AlphaFoldDB" id="A0A922KSJ2"/>
<protein>
    <submittedName>
        <fullName evidence="1">Uncharacterized protein</fullName>
    </submittedName>
</protein>
<organism evidence="1 2">
    <name type="scientific">Dermatophagoides farinae</name>
    <name type="common">American house dust mite</name>
    <dbReference type="NCBI Taxonomy" id="6954"/>
    <lineage>
        <taxon>Eukaryota</taxon>
        <taxon>Metazoa</taxon>
        <taxon>Ecdysozoa</taxon>
        <taxon>Arthropoda</taxon>
        <taxon>Chelicerata</taxon>
        <taxon>Arachnida</taxon>
        <taxon>Acari</taxon>
        <taxon>Acariformes</taxon>
        <taxon>Sarcoptiformes</taxon>
        <taxon>Astigmata</taxon>
        <taxon>Psoroptidia</taxon>
        <taxon>Analgoidea</taxon>
        <taxon>Pyroglyphidae</taxon>
        <taxon>Dermatophagoidinae</taxon>
        <taxon>Dermatophagoides</taxon>
    </lineage>
</organism>
<name>A0A922KSJ2_DERFA</name>
<accession>A0A922KSJ2</accession>
<proteinExistence type="predicted"/>
<evidence type="ECO:0000313" key="1">
    <source>
        <dbReference type="EMBL" id="KAH9493453.1"/>
    </source>
</evidence>
<comment type="caution">
    <text evidence="1">The sequence shown here is derived from an EMBL/GenBank/DDBJ whole genome shotgun (WGS) entry which is preliminary data.</text>
</comment>
<sequence length="91" mass="10851">MSLDYYYNCHDHHFGDIFLSKENFIHLNCFFKFTMTESFTFQTIKKTLTEPSSENWSFYGPNNNDPIHQNEFSSDFSISGLLTFNSKHYRV</sequence>
<reference evidence="1" key="2">
    <citation type="journal article" date="2022" name="Res Sq">
        <title>Comparative Genomics Reveals Insights into the Divergent Evolution of Astigmatic Mites and Household Pest Adaptations.</title>
        <authorList>
            <person name="Xiong Q."/>
            <person name="Wan A.T.-Y."/>
            <person name="Liu X.-Y."/>
            <person name="Fung C.S.-H."/>
            <person name="Xiao X."/>
            <person name="Malainual N."/>
            <person name="Hou J."/>
            <person name="Wang L."/>
            <person name="Wang M."/>
            <person name="Yang K."/>
            <person name="Cui Y."/>
            <person name="Leung E."/>
            <person name="Nong W."/>
            <person name="Shin S.-K."/>
            <person name="Au S."/>
            <person name="Jeong K.Y."/>
            <person name="Chew F.T."/>
            <person name="Hui J."/>
            <person name="Leung T.F."/>
            <person name="Tungtrongchitr A."/>
            <person name="Zhong N."/>
            <person name="Liu Z."/>
            <person name="Tsui S."/>
        </authorList>
    </citation>
    <scope>NUCLEOTIDE SEQUENCE</scope>
    <source>
        <strain evidence="1">Derf</strain>
        <tissue evidence="1">Whole organism</tissue>
    </source>
</reference>
<dbReference type="Proteomes" id="UP000790347">
    <property type="component" value="Unassembled WGS sequence"/>
</dbReference>
<gene>
    <name evidence="1" type="ORF">DERF_014197</name>
</gene>
<evidence type="ECO:0000313" key="2">
    <source>
        <dbReference type="Proteomes" id="UP000790347"/>
    </source>
</evidence>
<reference evidence="1" key="1">
    <citation type="submission" date="2013-05" db="EMBL/GenBank/DDBJ databases">
        <authorList>
            <person name="Yim A.K.Y."/>
            <person name="Chan T.F."/>
            <person name="Ji K.M."/>
            <person name="Liu X.Y."/>
            <person name="Zhou J.W."/>
            <person name="Li R.Q."/>
            <person name="Yang K.Y."/>
            <person name="Li J."/>
            <person name="Li M."/>
            <person name="Law P.T.W."/>
            <person name="Wu Y.L."/>
            <person name="Cai Z.L."/>
            <person name="Qin H."/>
            <person name="Bao Y."/>
            <person name="Leung R.K.K."/>
            <person name="Ng P.K.S."/>
            <person name="Zou J."/>
            <person name="Zhong X.J."/>
            <person name="Ran P.X."/>
            <person name="Zhong N.S."/>
            <person name="Liu Z.G."/>
            <person name="Tsui S.K.W."/>
        </authorList>
    </citation>
    <scope>NUCLEOTIDE SEQUENCE</scope>
    <source>
        <strain evidence="1">Derf</strain>
        <tissue evidence="1">Whole organism</tissue>
    </source>
</reference>
<dbReference type="EMBL" id="ASGP02000008">
    <property type="protein sequence ID" value="KAH9493453.1"/>
    <property type="molecule type" value="Genomic_DNA"/>
</dbReference>